<evidence type="ECO:0000313" key="3">
    <source>
        <dbReference type="Proteomes" id="UP000828390"/>
    </source>
</evidence>
<proteinExistence type="predicted"/>
<gene>
    <name evidence="1" type="ORF">DPMN_146419</name>
    <name evidence="2" type="ORF">DPMN_146493</name>
</gene>
<comment type="caution">
    <text evidence="2">The sequence shown here is derived from an EMBL/GenBank/DDBJ whole genome shotgun (WGS) entry which is preliminary data.</text>
</comment>
<protein>
    <submittedName>
        <fullName evidence="2">Uncharacterized protein</fullName>
    </submittedName>
</protein>
<organism evidence="2 3">
    <name type="scientific">Dreissena polymorpha</name>
    <name type="common">Zebra mussel</name>
    <name type="synonym">Mytilus polymorpha</name>
    <dbReference type="NCBI Taxonomy" id="45954"/>
    <lineage>
        <taxon>Eukaryota</taxon>
        <taxon>Metazoa</taxon>
        <taxon>Spiralia</taxon>
        <taxon>Lophotrochozoa</taxon>
        <taxon>Mollusca</taxon>
        <taxon>Bivalvia</taxon>
        <taxon>Autobranchia</taxon>
        <taxon>Heteroconchia</taxon>
        <taxon>Euheterodonta</taxon>
        <taxon>Imparidentia</taxon>
        <taxon>Neoheterodontei</taxon>
        <taxon>Myida</taxon>
        <taxon>Dreissenoidea</taxon>
        <taxon>Dreissenidae</taxon>
        <taxon>Dreissena</taxon>
    </lineage>
</organism>
<accession>A0A9D4F803</accession>
<sequence>MCTAMKSQCSELVGLWTVGTGAHCLHENMGFQVGAGGLKYAIIEVSNRKVYNKSLT</sequence>
<evidence type="ECO:0000313" key="1">
    <source>
        <dbReference type="EMBL" id="KAH3792918.1"/>
    </source>
</evidence>
<dbReference type="Gene3D" id="2.60.120.310">
    <property type="entry name" value="Copper type II, ascorbate-dependent monooxygenase, N-terminal domain"/>
    <property type="match status" value="1"/>
</dbReference>
<reference evidence="2" key="1">
    <citation type="journal article" date="2019" name="bioRxiv">
        <title>The Genome of the Zebra Mussel, Dreissena polymorpha: A Resource for Invasive Species Research.</title>
        <authorList>
            <person name="McCartney M.A."/>
            <person name="Auch B."/>
            <person name="Kono T."/>
            <person name="Mallez S."/>
            <person name="Zhang Y."/>
            <person name="Obille A."/>
            <person name="Becker A."/>
            <person name="Abrahante J.E."/>
            <person name="Garbe J."/>
            <person name="Badalamenti J.P."/>
            <person name="Herman A."/>
            <person name="Mangelson H."/>
            <person name="Liachko I."/>
            <person name="Sullivan S."/>
            <person name="Sone E.D."/>
            <person name="Koren S."/>
            <person name="Silverstein K.A.T."/>
            <person name="Beckman K.B."/>
            <person name="Gohl D.M."/>
        </authorList>
    </citation>
    <scope>NUCLEOTIDE SEQUENCE</scope>
    <source>
        <strain evidence="2">Duluth1</strain>
        <tissue evidence="2">Whole animal</tissue>
    </source>
</reference>
<keyword evidence="3" id="KW-1185">Reference proteome</keyword>
<dbReference type="GO" id="GO:0005507">
    <property type="term" value="F:copper ion binding"/>
    <property type="evidence" value="ECO:0007669"/>
    <property type="project" value="InterPro"/>
</dbReference>
<dbReference type="EMBL" id="JAIWYP010000007">
    <property type="protein sequence ID" value="KAH3792991.1"/>
    <property type="molecule type" value="Genomic_DNA"/>
</dbReference>
<dbReference type="GO" id="GO:0016715">
    <property type="term" value="F:oxidoreductase activity, acting on paired donors, with incorporation or reduction of molecular oxygen, reduced ascorbate as one donor, and incorporation of one atom of oxygen"/>
    <property type="evidence" value="ECO:0007669"/>
    <property type="project" value="InterPro"/>
</dbReference>
<reference evidence="2" key="2">
    <citation type="submission" date="2020-11" db="EMBL/GenBank/DDBJ databases">
        <authorList>
            <person name="McCartney M.A."/>
            <person name="Auch B."/>
            <person name="Kono T."/>
            <person name="Mallez S."/>
            <person name="Becker A."/>
            <person name="Gohl D.M."/>
            <person name="Silverstein K.A.T."/>
            <person name="Koren S."/>
            <person name="Bechman K.B."/>
            <person name="Herman A."/>
            <person name="Abrahante J.E."/>
            <person name="Garbe J."/>
        </authorList>
    </citation>
    <scope>NUCLEOTIDE SEQUENCE</scope>
    <source>
        <strain evidence="2">Duluth1</strain>
        <tissue evidence="2">Whole animal</tissue>
    </source>
</reference>
<name>A0A9D4F803_DREPO</name>
<dbReference type="Proteomes" id="UP000828390">
    <property type="component" value="Unassembled WGS sequence"/>
</dbReference>
<dbReference type="AlphaFoldDB" id="A0A9D4F803"/>
<dbReference type="EMBL" id="JAIWYP010000007">
    <property type="protein sequence ID" value="KAH3792918.1"/>
    <property type="molecule type" value="Genomic_DNA"/>
</dbReference>
<dbReference type="InterPro" id="IPR036939">
    <property type="entry name" value="Cu2_ascorb_mOase_N_sf"/>
</dbReference>
<evidence type="ECO:0000313" key="2">
    <source>
        <dbReference type="EMBL" id="KAH3792991.1"/>
    </source>
</evidence>